<sequence length="291" mass="32246">MLDLSLKPLGSVGPRLSTGNDIKVNIKPTKTTLTLLCLAQAYPVPFFRFLRKTPSGNFVLKQSDPFLSTNCPQNRSKLFDLSQLCIILEPVGSVAPKLTSGDESRIVKIGQQSSATLLCPAQAYPVPFFRAPLNQATKLLCPAQAYPVPIFSVSPKITGGDDNIKTPKFMLTQKATLLCPAQAYPVPYFRFPYALYHPTSRQISFHGIVNLLNKFPYIRFRLEPMGTVSPKVTVGEDFKHIKTLMNKGLKPVSSVKPKINVQDKLQTREISALSDFALLCPSQSYPTPVYR</sequence>
<dbReference type="STRING" id="7398.A0A1B0AGE7"/>
<keyword evidence="2" id="KW-1185">Reference proteome</keyword>
<reference evidence="1" key="2">
    <citation type="submission" date="2020-05" db="UniProtKB">
        <authorList>
            <consortium name="EnsemblMetazoa"/>
        </authorList>
    </citation>
    <scope>IDENTIFICATION</scope>
    <source>
        <strain evidence="1">IAEA</strain>
    </source>
</reference>
<evidence type="ECO:0000313" key="2">
    <source>
        <dbReference type="Proteomes" id="UP000092445"/>
    </source>
</evidence>
<dbReference type="VEuPathDB" id="VectorBase:GPAI044934"/>
<dbReference type="AlphaFoldDB" id="A0A1B0AGE7"/>
<name>A0A1B0AGE7_GLOPL</name>
<evidence type="ECO:0000313" key="1">
    <source>
        <dbReference type="EnsemblMetazoa" id="GPAI044934-PA"/>
    </source>
</evidence>
<proteinExistence type="predicted"/>
<accession>A0A1B0AGE7</accession>
<dbReference type="EnsemblMetazoa" id="GPAI044934-RA">
    <property type="protein sequence ID" value="GPAI044934-PA"/>
    <property type="gene ID" value="GPAI044934"/>
</dbReference>
<organism evidence="1 2">
    <name type="scientific">Glossina pallidipes</name>
    <name type="common">Tsetse fly</name>
    <dbReference type="NCBI Taxonomy" id="7398"/>
    <lineage>
        <taxon>Eukaryota</taxon>
        <taxon>Metazoa</taxon>
        <taxon>Ecdysozoa</taxon>
        <taxon>Arthropoda</taxon>
        <taxon>Hexapoda</taxon>
        <taxon>Insecta</taxon>
        <taxon>Pterygota</taxon>
        <taxon>Neoptera</taxon>
        <taxon>Endopterygota</taxon>
        <taxon>Diptera</taxon>
        <taxon>Brachycera</taxon>
        <taxon>Muscomorpha</taxon>
        <taxon>Hippoboscoidea</taxon>
        <taxon>Glossinidae</taxon>
        <taxon>Glossina</taxon>
    </lineage>
</organism>
<reference evidence="2" key="1">
    <citation type="submission" date="2014-03" db="EMBL/GenBank/DDBJ databases">
        <authorList>
            <person name="Aksoy S."/>
            <person name="Warren W."/>
            <person name="Wilson R.K."/>
        </authorList>
    </citation>
    <scope>NUCLEOTIDE SEQUENCE [LARGE SCALE GENOMIC DNA]</scope>
    <source>
        <strain evidence="2">IAEA</strain>
    </source>
</reference>
<protein>
    <submittedName>
        <fullName evidence="1">Uncharacterized protein</fullName>
    </submittedName>
</protein>
<dbReference type="Proteomes" id="UP000092445">
    <property type="component" value="Unassembled WGS sequence"/>
</dbReference>